<feature type="domain" description="N-acetyltransferase" evidence="1">
    <location>
        <begin position="148"/>
        <end position="288"/>
    </location>
</feature>
<accession>A0ABX7LHS5</accession>
<gene>
    <name evidence="2" type="ORF">JRJ22_07530</name>
</gene>
<protein>
    <submittedName>
        <fullName evidence="2">GNAT family N-acetyltransferase</fullName>
    </submittedName>
</protein>
<dbReference type="Proteomes" id="UP000663452">
    <property type="component" value="Chromosome"/>
</dbReference>
<dbReference type="InterPro" id="IPR000182">
    <property type="entry name" value="GNAT_dom"/>
</dbReference>
<sequence length="288" mass="32840">MQFKLYTDVHEFYMDTYDVLMRHEAQNLIPLGNIIIGHEGKDKTDWRDPVNWLMATISDAKGIQLTAVMTPPHNITLYATDNILNPEAINCLIDGLKDHEIPGVITEKTLAEYFAKEYTLRKGITFTTTMSQRIYELTAVNPDIQKVGIVRLLDEKDIHFFPYWAEAFYAAVSYGKTEMSIPQDADPYLYRIASKKIYILEDNGIPVSMAGYTRVMQTAIGLAFVYTPPYERKKGYATSIVAQISQHALDKGYTKCVLYTDLANPISNSIYQKIGYRPICDSLELKFE</sequence>
<name>A0ABX7LHS5_9BACL</name>
<organism evidence="2 3">
    <name type="scientific">Paenibacillus tianjinensis</name>
    <dbReference type="NCBI Taxonomy" id="2810347"/>
    <lineage>
        <taxon>Bacteria</taxon>
        <taxon>Bacillati</taxon>
        <taxon>Bacillota</taxon>
        <taxon>Bacilli</taxon>
        <taxon>Bacillales</taxon>
        <taxon>Paenibacillaceae</taxon>
        <taxon>Paenibacillus</taxon>
    </lineage>
</organism>
<dbReference type="PROSITE" id="PS51186">
    <property type="entry name" value="GNAT"/>
    <property type="match status" value="1"/>
</dbReference>
<dbReference type="Gene3D" id="3.40.630.30">
    <property type="match status" value="1"/>
</dbReference>
<dbReference type="RefSeq" id="WP_206103901.1">
    <property type="nucleotide sequence ID" value="NZ_CP070969.1"/>
</dbReference>
<dbReference type="InterPro" id="IPR016181">
    <property type="entry name" value="Acyl_CoA_acyltransferase"/>
</dbReference>
<evidence type="ECO:0000313" key="2">
    <source>
        <dbReference type="EMBL" id="QSF46423.1"/>
    </source>
</evidence>
<keyword evidence="3" id="KW-1185">Reference proteome</keyword>
<evidence type="ECO:0000259" key="1">
    <source>
        <dbReference type="PROSITE" id="PS51186"/>
    </source>
</evidence>
<evidence type="ECO:0000313" key="3">
    <source>
        <dbReference type="Proteomes" id="UP000663452"/>
    </source>
</evidence>
<reference evidence="2 3" key="1">
    <citation type="submission" date="2021-02" db="EMBL/GenBank/DDBJ databases">
        <title>Paenibacillus tianjinensis sp. nov.</title>
        <authorList>
            <person name="Liu H."/>
        </authorList>
    </citation>
    <scope>NUCLEOTIDE SEQUENCE [LARGE SCALE GENOMIC DNA]</scope>
    <source>
        <strain evidence="2 3">TB2019</strain>
    </source>
</reference>
<proteinExistence type="predicted"/>
<dbReference type="SUPFAM" id="SSF55729">
    <property type="entry name" value="Acyl-CoA N-acyltransferases (Nat)"/>
    <property type="match status" value="1"/>
</dbReference>
<dbReference type="EMBL" id="CP070969">
    <property type="protein sequence ID" value="QSF46423.1"/>
    <property type="molecule type" value="Genomic_DNA"/>
</dbReference>
<dbReference type="Pfam" id="PF00583">
    <property type="entry name" value="Acetyltransf_1"/>
    <property type="match status" value="1"/>
</dbReference>